<evidence type="ECO:0000313" key="12">
    <source>
        <dbReference type="EMBL" id="MBK7675543.1"/>
    </source>
</evidence>
<keyword evidence="8" id="KW-0505">Motor protein</keyword>
<keyword evidence="3" id="KW-0963">Cytoplasm</keyword>
<keyword evidence="6 10" id="KW-0802">TPR repeat</keyword>
<dbReference type="EMBL" id="JADJMH010000012">
    <property type="protein sequence ID" value="MBK7675543.1"/>
    <property type="molecule type" value="Genomic_DNA"/>
</dbReference>
<dbReference type="PANTHER" id="PTHR45783:SF3">
    <property type="entry name" value="KINESIN LIGHT CHAIN"/>
    <property type="match status" value="1"/>
</dbReference>
<dbReference type="SUPFAM" id="SSF48452">
    <property type="entry name" value="TPR-like"/>
    <property type="match status" value="5"/>
</dbReference>
<evidence type="ECO:0000256" key="4">
    <source>
        <dbReference type="ARBA" id="ARBA00022701"/>
    </source>
</evidence>
<evidence type="ECO:0000256" key="8">
    <source>
        <dbReference type="ARBA" id="ARBA00023175"/>
    </source>
</evidence>
<evidence type="ECO:0000256" key="6">
    <source>
        <dbReference type="ARBA" id="ARBA00022803"/>
    </source>
</evidence>
<dbReference type="Pfam" id="PF12770">
    <property type="entry name" value="CHAT"/>
    <property type="match status" value="1"/>
</dbReference>
<reference evidence="12 13" key="1">
    <citation type="submission" date="2020-10" db="EMBL/GenBank/DDBJ databases">
        <title>Connecting structure to function with the recovery of over 1000 high-quality activated sludge metagenome-assembled genomes encoding full-length rRNA genes using long-read sequencing.</title>
        <authorList>
            <person name="Singleton C.M."/>
            <person name="Petriglieri F."/>
            <person name="Kristensen J.M."/>
            <person name="Kirkegaard R.H."/>
            <person name="Michaelsen T.Y."/>
            <person name="Andersen M.H."/>
            <person name="Karst S.M."/>
            <person name="Dueholm M.S."/>
            <person name="Nielsen P.H."/>
            <person name="Albertsen M."/>
        </authorList>
    </citation>
    <scope>NUCLEOTIDE SEQUENCE [LARGE SCALE GENOMIC DNA]</scope>
    <source>
        <strain evidence="12">EsbW_18-Q3-R4-48_BATAC.285</strain>
    </source>
</reference>
<gene>
    <name evidence="12" type="ORF">IPJ27_12755</name>
</gene>
<evidence type="ECO:0000256" key="5">
    <source>
        <dbReference type="ARBA" id="ARBA00022737"/>
    </source>
</evidence>
<keyword evidence="9" id="KW-0206">Cytoskeleton</keyword>
<dbReference type="InterPro" id="IPR011990">
    <property type="entry name" value="TPR-like_helical_dom_sf"/>
</dbReference>
<dbReference type="GO" id="GO:0005874">
    <property type="term" value="C:microtubule"/>
    <property type="evidence" value="ECO:0007669"/>
    <property type="project" value="UniProtKB-KW"/>
</dbReference>
<organism evidence="12 13">
    <name type="scientific">Candidatus Accumulibacter proximus</name>
    <dbReference type="NCBI Taxonomy" id="2954385"/>
    <lineage>
        <taxon>Bacteria</taxon>
        <taxon>Pseudomonadati</taxon>
        <taxon>Pseudomonadota</taxon>
        <taxon>Betaproteobacteria</taxon>
        <taxon>Candidatus Accumulibacter</taxon>
    </lineage>
</organism>
<evidence type="ECO:0000256" key="10">
    <source>
        <dbReference type="PROSITE-ProRule" id="PRU00339"/>
    </source>
</evidence>
<dbReference type="InterPro" id="IPR024983">
    <property type="entry name" value="CHAT_dom"/>
</dbReference>
<name>A0A935PY74_9PROT</name>
<evidence type="ECO:0000313" key="13">
    <source>
        <dbReference type="Proteomes" id="UP000697998"/>
    </source>
</evidence>
<sequence>MTETGDGDVSQQLDQLNRLGFQLFEQKLYPQVLETLGQVVDLARRARGEQHEDLGLALLNRGRVYRLLKRDAECEADYLRALDIYQRSAGDQRERVIWLLKNLSALYSNTDRQEQSEPYSRQLLALQRASLPPGDVELAQTMVNLALACTERGAFGESVALLSEALQIRSDTLGPNDPRTVQLRGILEMVQASANQAITPGEHADSIESASSPQEWAETLRDRAHALFQQGDAQGARSLYEQVCEAQRSVHGEHHLDYAAALFDLGAACYVLGDRASAEAHYRRALAIQETELGQDHAQARSTRKELAGVLAALGQLHEAGALYRRVLAEDKAAGLHRNAEWADMAVIQARFSLAIGEPEPAEGLFRDALDVSREVHGPQADTTREIGRYLLELLIGQQRLDEARKLGPELVETRISDTDGQTPSLADMLDRRARYAFDRADMKSAESLWKEALAALSEAPQGDAPMTARILNNLGALARTTGDLAQAASYFDQALDAAKKIVPEDATLTLGALGNQALILHDLGRQRESEAQYRQVLDRLLTSPGPVANHIAGVRNNLGMVLKSDGRFTEAEQLLVQARESNRTHRGEEDPETVKGTANLGLLYYEMGLFDRAEPLLREAVTLRQRILPPAHPDLAQSLQNLGELCRVTGRLELADHLMNQALAVWRAGVGEDHPDWATAVNNLALLCMARQDWVRAEELSLQVVAYRRAALGDQHPDLATSLDTLAGLYRATGRCAEAEPLCRSALQIRRAVLGEVHPDVAWSLNNLALIAAATGRFDEADDLLRNSSFIDDRLIAQVFSVGSEGQRLRFLSHLRERHDVVLSLLLQHRADRPDAVRFALDLVLRRKGLAAEVLAAQHDAIRGRHDPALTQMLEELTQLRHDIAAMTLGGPAPLVGVAAHREALVVLQSQRESFETKLAQSVPQLDWAQRLSQIDAVAVARALPSGSALVEYVRIEVRDFSAVFARGQPEWQGARYLALVLPANEPDSVALLDLGEAEPVEDAIARVRVALSGDLSYSRAQTETPATDAGEDVRRLVFDPLLPRLAGRTRVIVSTDGDLATLPFEALPLDRGTRLIDRYVFSYLSCGRDLLRMQGQAPGIFGAAFVAADPDFDLSGDVGDAPLADGRESRDLSRNEGAVRLPGTRAEAETVAGLLGVQALLGKEVLKRRFRDVHSPQIMHVATHGFFLKDQTGFRQTPGFPPPLIENPLLRSGLLLAGFNTWLRHGSTSAAAENGMLNGEDVAGLDLAGTELVVLSACETGLGQVNVGEGVFGLRRAFVVAGARTLVMSLWKVPDAQTQELMVDFYKRVLAGEPRAEALRMAQLALKARWPDPTDWAAFICQGDPGPLQLPTDQSKSRV</sequence>
<protein>
    <submittedName>
        <fullName evidence="12">CHAT domain-containing protein</fullName>
    </submittedName>
</protein>
<keyword evidence="7" id="KW-0175">Coiled coil</keyword>
<feature type="repeat" description="TPR" evidence="10">
    <location>
        <begin position="469"/>
        <end position="502"/>
    </location>
</feature>
<comment type="subcellular location">
    <subcellularLocation>
        <location evidence="1">Cytoplasm</location>
        <location evidence="1">Cytoskeleton</location>
    </subcellularLocation>
</comment>
<dbReference type="Pfam" id="PF13374">
    <property type="entry name" value="TPR_10"/>
    <property type="match status" value="3"/>
</dbReference>
<evidence type="ECO:0000256" key="9">
    <source>
        <dbReference type="ARBA" id="ARBA00023212"/>
    </source>
</evidence>
<evidence type="ECO:0000256" key="3">
    <source>
        <dbReference type="ARBA" id="ARBA00022490"/>
    </source>
</evidence>
<accession>A0A935PY74</accession>
<evidence type="ECO:0000256" key="7">
    <source>
        <dbReference type="ARBA" id="ARBA00023054"/>
    </source>
</evidence>
<dbReference type="Pfam" id="PF13424">
    <property type="entry name" value="TPR_12"/>
    <property type="match status" value="5"/>
</dbReference>
<dbReference type="InterPro" id="IPR002151">
    <property type="entry name" value="Kinesin_light"/>
</dbReference>
<comment type="caution">
    <text evidence="12">The sequence shown here is derived from an EMBL/GenBank/DDBJ whole genome shotgun (WGS) entry which is preliminary data.</text>
</comment>
<dbReference type="GO" id="GO:0007018">
    <property type="term" value="P:microtubule-based movement"/>
    <property type="evidence" value="ECO:0007669"/>
    <property type="project" value="TreeGrafter"/>
</dbReference>
<proteinExistence type="inferred from homology"/>
<dbReference type="PANTHER" id="PTHR45783">
    <property type="entry name" value="KINESIN LIGHT CHAIN"/>
    <property type="match status" value="1"/>
</dbReference>
<dbReference type="InterPro" id="IPR019734">
    <property type="entry name" value="TPR_rpt"/>
</dbReference>
<dbReference type="GO" id="GO:0019894">
    <property type="term" value="F:kinesin binding"/>
    <property type="evidence" value="ECO:0007669"/>
    <property type="project" value="TreeGrafter"/>
</dbReference>
<keyword evidence="4" id="KW-0493">Microtubule</keyword>
<evidence type="ECO:0000256" key="1">
    <source>
        <dbReference type="ARBA" id="ARBA00004245"/>
    </source>
</evidence>
<keyword evidence="5" id="KW-0677">Repeat</keyword>
<comment type="similarity">
    <text evidence="2">Belongs to the kinesin light chain family.</text>
</comment>
<evidence type="ECO:0000259" key="11">
    <source>
        <dbReference type="Pfam" id="PF12770"/>
    </source>
</evidence>
<dbReference type="GO" id="GO:0005871">
    <property type="term" value="C:kinesin complex"/>
    <property type="evidence" value="ECO:0007669"/>
    <property type="project" value="InterPro"/>
</dbReference>
<feature type="repeat" description="TPR" evidence="10">
    <location>
        <begin position="259"/>
        <end position="292"/>
    </location>
</feature>
<dbReference type="SMART" id="SM00028">
    <property type="entry name" value="TPR"/>
    <property type="match status" value="14"/>
</dbReference>
<dbReference type="Proteomes" id="UP000697998">
    <property type="component" value="Unassembled WGS sequence"/>
</dbReference>
<dbReference type="PROSITE" id="PS50005">
    <property type="entry name" value="TPR"/>
    <property type="match status" value="2"/>
</dbReference>
<dbReference type="Gene3D" id="1.25.40.10">
    <property type="entry name" value="Tetratricopeptide repeat domain"/>
    <property type="match status" value="4"/>
</dbReference>
<dbReference type="GO" id="GO:0005737">
    <property type="term" value="C:cytoplasm"/>
    <property type="evidence" value="ECO:0007669"/>
    <property type="project" value="TreeGrafter"/>
</dbReference>
<feature type="domain" description="CHAT" evidence="11">
    <location>
        <begin position="1032"/>
        <end position="1346"/>
    </location>
</feature>
<evidence type="ECO:0000256" key="2">
    <source>
        <dbReference type="ARBA" id="ARBA00009622"/>
    </source>
</evidence>